<dbReference type="KEGG" id="amij:EQM06_03765"/>
<dbReference type="PANTHER" id="PTHR35807">
    <property type="entry name" value="TRANSCRIPTIONAL REGULATOR REDD-RELATED"/>
    <property type="match status" value="1"/>
</dbReference>
<dbReference type="OrthoDB" id="190810at2"/>
<name>A0A410PU09_9FIRM</name>
<evidence type="ECO:0000259" key="1">
    <source>
        <dbReference type="SMART" id="SM01043"/>
    </source>
</evidence>
<proteinExistence type="predicted"/>
<keyword evidence="3" id="KW-1185">Reference proteome</keyword>
<dbReference type="InterPro" id="IPR005158">
    <property type="entry name" value="BTAD"/>
</dbReference>
<evidence type="ECO:0000313" key="3">
    <source>
        <dbReference type="Proteomes" id="UP000287601"/>
    </source>
</evidence>
<dbReference type="EMBL" id="CP035281">
    <property type="protein sequence ID" value="QAT42415.1"/>
    <property type="molecule type" value="Genomic_DNA"/>
</dbReference>
<organism evidence="2 3">
    <name type="scientific">Aminipila luticellarii</name>
    <dbReference type="NCBI Taxonomy" id="2507160"/>
    <lineage>
        <taxon>Bacteria</taxon>
        <taxon>Bacillati</taxon>
        <taxon>Bacillota</taxon>
        <taxon>Clostridia</taxon>
        <taxon>Peptostreptococcales</taxon>
        <taxon>Anaerovoracaceae</taxon>
        <taxon>Aminipila</taxon>
    </lineage>
</organism>
<dbReference type="SMART" id="SM01043">
    <property type="entry name" value="BTAD"/>
    <property type="match status" value="1"/>
</dbReference>
<reference evidence="2 3" key="1">
    <citation type="submission" date="2019-01" db="EMBL/GenBank/DDBJ databases">
        <title>Draft genomes of a novel of Aminipila strains.</title>
        <authorList>
            <person name="Ma S."/>
        </authorList>
    </citation>
    <scope>NUCLEOTIDE SEQUENCE [LARGE SCALE GENOMIC DNA]</scope>
    <source>
        <strain evidence="3">JN-39</strain>
    </source>
</reference>
<dbReference type="InterPro" id="IPR016032">
    <property type="entry name" value="Sig_transdc_resp-reg_C-effctor"/>
</dbReference>
<dbReference type="InterPro" id="IPR036388">
    <property type="entry name" value="WH-like_DNA-bd_sf"/>
</dbReference>
<dbReference type="Proteomes" id="UP000287601">
    <property type="component" value="Chromosome"/>
</dbReference>
<dbReference type="Gene3D" id="1.25.40.10">
    <property type="entry name" value="Tetratricopeptide repeat domain"/>
    <property type="match status" value="1"/>
</dbReference>
<dbReference type="PANTHER" id="PTHR35807:SF2">
    <property type="entry name" value="TRANSCRIPTIONAL ACTIVATOR DOMAIN"/>
    <property type="match status" value="1"/>
</dbReference>
<dbReference type="InterPro" id="IPR011990">
    <property type="entry name" value="TPR-like_helical_dom_sf"/>
</dbReference>
<dbReference type="Gene3D" id="1.10.10.10">
    <property type="entry name" value="Winged helix-like DNA-binding domain superfamily/Winged helix DNA-binding domain"/>
    <property type="match status" value="1"/>
</dbReference>
<protein>
    <recommendedName>
        <fullName evidence="1">Bacterial transcriptional activator domain-containing protein</fullName>
    </recommendedName>
</protein>
<gene>
    <name evidence="2" type="ORF">EQM06_03765</name>
</gene>
<sequence>MIMTELKINLMGRVEFKYGEKNIEHKLSNKGIALISLLMLHMKNGVSRERLISYLWADSDEEAAKYNLRYNLWNIKKVIPADEKGQDFILANKDYCRLNQNYFFESDILQLMSFENQETERSIEELGHCKQLFRGDFLEGVYLKNCDEFNEKIILERIVYQNKYVKLLKAIAEKYETGSQFEECIQILSELAGMEPYNEGIIQSKLNAYIQLGQWSDAIACYKKFEASLRSDLNVSPSQKLKLVYSKLLGKPQISTKKASGSSGFKRQKLDIEVQCAENIDYFCIADLIRKIILRGDRKYIFQFNKCYLEDLNFIQLEVGIGYERLHGEKCSLRTWLPDVRIADACIRFILYVNDIYDLHVSLKNADKIDQASSQIIQYLKRLKIADLLIQES</sequence>
<dbReference type="GO" id="GO:0003677">
    <property type="term" value="F:DNA binding"/>
    <property type="evidence" value="ECO:0007669"/>
    <property type="project" value="InterPro"/>
</dbReference>
<dbReference type="GO" id="GO:0006355">
    <property type="term" value="P:regulation of DNA-templated transcription"/>
    <property type="evidence" value="ECO:0007669"/>
    <property type="project" value="InterPro"/>
</dbReference>
<evidence type="ECO:0000313" key="2">
    <source>
        <dbReference type="EMBL" id="QAT42415.1"/>
    </source>
</evidence>
<accession>A0A410PU09</accession>
<dbReference type="InterPro" id="IPR051677">
    <property type="entry name" value="AfsR-DnrI-RedD_regulator"/>
</dbReference>
<dbReference type="Pfam" id="PF03704">
    <property type="entry name" value="BTAD"/>
    <property type="match status" value="1"/>
</dbReference>
<feature type="domain" description="Bacterial transcriptional activator" evidence="1">
    <location>
        <begin position="106"/>
        <end position="249"/>
    </location>
</feature>
<dbReference type="SUPFAM" id="SSF46894">
    <property type="entry name" value="C-terminal effector domain of the bipartite response regulators"/>
    <property type="match status" value="1"/>
</dbReference>
<dbReference type="SUPFAM" id="SSF48452">
    <property type="entry name" value="TPR-like"/>
    <property type="match status" value="1"/>
</dbReference>
<dbReference type="AlphaFoldDB" id="A0A410PU09"/>